<accession>A0ABS4G9I6</accession>
<keyword evidence="1" id="KW-0812">Transmembrane</keyword>
<name>A0ABS4G9I6_9FIRM</name>
<feature type="transmembrane region" description="Helical" evidence="1">
    <location>
        <begin position="40"/>
        <end position="60"/>
    </location>
</feature>
<dbReference type="RefSeq" id="WP_209510125.1">
    <property type="nucleotide sequence ID" value="NZ_JAGGKS010000001.1"/>
</dbReference>
<evidence type="ECO:0000313" key="2">
    <source>
        <dbReference type="EMBL" id="MBP1924358.1"/>
    </source>
</evidence>
<sequence>MFNDFMTMDILTTFAGLTGAVMLIVQFTKSIVKNKLGDSFVRLYSFIIALILTFVFARQGNQVQDIILTIINAIMITMASAGGYEIVSDPLARKAKK</sequence>
<protein>
    <submittedName>
        <fullName evidence="2">Phosphoglycerol transferase MdoB-like AlkP superfamily enzyme</fullName>
    </submittedName>
</protein>
<organism evidence="2 3">
    <name type="scientific">Sedimentibacter acidaminivorans</name>
    <dbReference type="NCBI Taxonomy" id="913099"/>
    <lineage>
        <taxon>Bacteria</taxon>
        <taxon>Bacillati</taxon>
        <taxon>Bacillota</taxon>
        <taxon>Tissierellia</taxon>
        <taxon>Sedimentibacter</taxon>
    </lineage>
</organism>
<evidence type="ECO:0000313" key="3">
    <source>
        <dbReference type="Proteomes" id="UP001519342"/>
    </source>
</evidence>
<feature type="transmembrane region" description="Helical" evidence="1">
    <location>
        <begin position="6"/>
        <end position="28"/>
    </location>
</feature>
<keyword evidence="1" id="KW-0472">Membrane</keyword>
<keyword evidence="3" id="KW-1185">Reference proteome</keyword>
<dbReference type="EMBL" id="JAGGKS010000001">
    <property type="protein sequence ID" value="MBP1924358.1"/>
    <property type="molecule type" value="Genomic_DNA"/>
</dbReference>
<gene>
    <name evidence="2" type="ORF">J2Z76_000211</name>
</gene>
<feature type="transmembrane region" description="Helical" evidence="1">
    <location>
        <begin position="66"/>
        <end position="87"/>
    </location>
</feature>
<proteinExistence type="predicted"/>
<keyword evidence="1" id="KW-1133">Transmembrane helix</keyword>
<dbReference type="Proteomes" id="UP001519342">
    <property type="component" value="Unassembled WGS sequence"/>
</dbReference>
<evidence type="ECO:0000256" key="1">
    <source>
        <dbReference type="SAM" id="Phobius"/>
    </source>
</evidence>
<comment type="caution">
    <text evidence="2">The sequence shown here is derived from an EMBL/GenBank/DDBJ whole genome shotgun (WGS) entry which is preliminary data.</text>
</comment>
<reference evidence="2 3" key="1">
    <citation type="submission" date="2021-03" db="EMBL/GenBank/DDBJ databases">
        <title>Genomic Encyclopedia of Type Strains, Phase IV (KMG-IV): sequencing the most valuable type-strain genomes for metagenomic binning, comparative biology and taxonomic classification.</title>
        <authorList>
            <person name="Goeker M."/>
        </authorList>
    </citation>
    <scope>NUCLEOTIDE SEQUENCE [LARGE SCALE GENOMIC DNA]</scope>
    <source>
        <strain evidence="2 3">DSM 24004</strain>
    </source>
</reference>